<dbReference type="GeneID" id="27345807"/>
<dbReference type="PANTHER" id="PTHR31126:SF48">
    <property type="entry name" value="INOSITOL PHOSPHATASE SIW14"/>
    <property type="match status" value="1"/>
</dbReference>
<dbReference type="Gene3D" id="3.90.190.10">
    <property type="entry name" value="Protein tyrosine phosphatase superfamily"/>
    <property type="match status" value="1"/>
</dbReference>
<evidence type="ECO:0000256" key="1">
    <source>
        <dbReference type="ARBA" id="ARBA00004496"/>
    </source>
</evidence>
<comment type="subcellular location">
    <subcellularLocation>
        <location evidence="1">Cytoplasm</location>
    </subcellularLocation>
</comment>
<dbReference type="Pfam" id="PF03162">
    <property type="entry name" value="Y_phosphatase2"/>
    <property type="match status" value="1"/>
</dbReference>
<dbReference type="InterPro" id="IPR004861">
    <property type="entry name" value="Siw14-like"/>
</dbReference>
<evidence type="ECO:0000256" key="6">
    <source>
        <dbReference type="ARBA" id="ARBA00047342"/>
    </source>
</evidence>
<evidence type="ECO:0000259" key="9">
    <source>
        <dbReference type="PROSITE" id="PS50054"/>
    </source>
</evidence>
<feature type="domain" description="Tyrosine-protein phosphatase" evidence="9">
    <location>
        <begin position="52"/>
        <end position="201"/>
    </location>
</feature>
<dbReference type="InterPro" id="IPR020422">
    <property type="entry name" value="TYR_PHOSPHATASE_DUAL_dom"/>
</dbReference>
<keyword evidence="11" id="KW-1185">Reference proteome</keyword>
<evidence type="ECO:0000256" key="5">
    <source>
        <dbReference type="ARBA" id="ARBA00044949"/>
    </source>
</evidence>
<dbReference type="GO" id="GO:0005737">
    <property type="term" value="C:cytoplasm"/>
    <property type="evidence" value="ECO:0007669"/>
    <property type="project" value="UniProtKB-SubCell"/>
</dbReference>
<comment type="catalytic activity">
    <reaction evidence="7">
        <text>1,5-bis(diphospho)-1D-myo-inositol 2,3,4,6-tetrakisphosphate + H2O = 1-diphospho-1D-myo-inositol 2,3,4,5,6-pentakisphosphate + phosphate + 2 H(+)</text>
        <dbReference type="Rhea" id="RHEA:79699"/>
        <dbReference type="ChEBI" id="CHEBI:15377"/>
        <dbReference type="ChEBI" id="CHEBI:15378"/>
        <dbReference type="ChEBI" id="CHEBI:43474"/>
        <dbReference type="ChEBI" id="CHEBI:74946"/>
        <dbReference type="ChEBI" id="CHEBI:77983"/>
        <dbReference type="EC" id="3.6.1.52"/>
    </reaction>
    <physiologicalReaction direction="left-to-right" evidence="7">
        <dbReference type="Rhea" id="RHEA:79700"/>
    </physiologicalReaction>
</comment>
<dbReference type="EMBL" id="KN847043">
    <property type="protein sequence ID" value="KIW26808.1"/>
    <property type="molecule type" value="Genomic_DNA"/>
</dbReference>
<evidence type="ECO:0000256" key="2">
    <source>
        <dbReference type="ARBA" id="ARBA00012527"/>
    </source>
</evidence>
<dbReference type="OrthoDB" id="6375174at2759"/>
<dbReference type="RefSeq" id="XP_016247024.1">
    <property type="nucleotide sequence ID" value="XM_016393605.1"/>
</dbReference>
<organism evidence="10 11">
    <name type="scientific">Cladophialophora immunda</name>
    <dbReference type="NCBI Taxonomy" id="569365"/>
    <lineage>
        <taxon>Eukaryota</taxon>
        <taxon>Fungi</taxon>
        <taxon>Dikarya</taxon>
        <taxon>Ascomycota</taxon>
        <taxon>Pezizomycotina</taxon>
        <taxon>Eurotiomycetes</taxon>
        <taxon>Chaetothyriomycetidae</taxon>
        <taxon>Chaetothyriales</taxon>
        <taxon>Herpotrichiellaceae</taxon>
        <taxon>Cladophialophora</taxon>
    </lineage>
</organism>
<evidence type="ECO:0000313" key="10">
    <source>
        <dbReference type="EMBL" id="KIW26808.1"/>
    </source>
</evidence>
<dbReference type="GO" id="GO:0016791">
    <property type="term" value="F:phosphatase activity"/>
    <property type="evidence" value="ECO:0007669"/>
    <property type="project" value="TreeGrafter"/>
</dbReference>
<feature type="compositionally biased region" description="Polar residues" evidence="8">
    <location>
        <begin position="29"/>
        <end position="40"/>
    </location>
</feature>
<evidence type="ECO:0000256" key="7">
    <source>
        <dbReference type="ARBA" id="ARBA00047927"/>
    </source>
</evidence>
<comment type="similarity">
    <text evidence="5">Belongs to the protein-tyrosine phosphatase family. Atypical dual-specificity phosphatase Siw14-like subfamily.</text>
</comment>
<gene>
    <name evidence="10" type="ORF">PV07_06613</name>
</gene>
<evidence type="ECO:0000256" key="3">
    <source>
        <dbReference type="ARBA" id="ARBA00022490"/>
    </source>
</evidence>
<accession>A0A0D2C6L4</accession>
<dbReference type="AlphaFoldDB" id="A0A0D2C6L4"/>
<dbReference type="VEuPathDB" id="FungiDB:PV07_06613"/>
<evidence type="ECO:0000256" key="8">
    <source>
        <dbReference type="SAM" id="MobiDB-lite"/>
    </source>
</evidence>
<dbReference type="InterPro" id="IPR016130">
    <property type="entry name" value="Tyr_Pase_AS"/>
</dbReference>
<protein>
    <recommendedName>
        <fullName evidence="2">diphosphoinositol-polyphosphate diphosphatase</fullName>
        <ecNumber evidence="2">3.6.1.52</ecNumber>
    </recommendedName>
</protein>
<reference evidence="10 11" key="1">
    <citation type="submission" date="2015-01" db="EMBL/GenBank/DDBJ databases">
        <title>The Genome Sequence of Cladophialophora immunda CBS83496.</title>
        <authorList>
            <consortium name="The Broad Institute Genomics Platform"/>
            <person name="Cuomo C."/>
            <person name="de Hoog S."/>
            <person name="Gorbushina A."/>
            <person name="Stielow B."/>
            <person name="Teixiera M."/>
            <person name="Abouelleil A."/>
            <person name="Chapman S.B."/>
            <person name="Priest M."/>
            <person name="Young S.K."/>
            <person name="Wortman J."/>
            <person name="Nusbaum C."/>
            <person name="Birren B."/>
        </authorList>
    </citation>
    <scope>NUCLEOTIDE SEQUENCE [LARGE SCALE GENOMIC DNA]</scope>
    <source>
        <strain evidence="10 11">CBS 83496</strain>
    </source>
</reference>
<comment type="catalytic activity">
    <reaction evidence="6">
        <text>5-diphospho-1D-myo-inositol 1,2,3,4,6-pentakisphosphate + H2O = 1D-myo-inositol hexakisphosphate + phosphate + H(+)</text>
        <dbReference type="Rhea" id="RHEA:22384"/>
        <dbReference type="ChEBI" id="CHEBI:15377"/>
        <dbReference type="ChEBI" id="CHEBI:15378"/>
        <dbReference type="ChEBI" id="CHEBI:43474"/>
        <dbReference type="ChEBI" id="CHEBI:58130"/>
        <dbReference type="ChEBI" id="CHEBI:58628"/>
        <dbReference type="EC" id="3.6.1.52"/>
    </reaction>
    <physiologicalReaction direction="left-to-right" evidence="6">
        <dbReference type="Rhea" id="RHEA:22385"/>
    </physiologicalReaction>
</comment>
<feature type="region of interest" description="Disordered" evidence="8">
    <location>
        <begin position="29"/>
        <end position="50"/>
    </location>
</feature>
<proteinExistence type="inferred from homology"/>
<dbReference type="STRING" id="569365.A0A0D2C6L4"/>
<dbReference type="PROSITE" id="PS50054">
    <property type="entry name" value="TYR_PHOSPHATASE_DUAL"/>
    <property type="match status" value="1"/>
</dbReference>
<dbReference type="HOGENOM" id="CLU_1094289_0_0_1"/>
<dbReference type="PANTHER" id="PTHR31126">
    <property type="entry name" value="TYROSINE-PROTEIN PHOSPHATASE"/>
    <property type="match status" value="1"/>
</dbReference>
<keyword evidence="4" id="KW-0378">Hydrolase</keyword>
<dbReference type="GO" id="GO:0052840">
    <property type="term" value="F:inositol diphosphate tetrakisphosphate diphosphatase activity"/>
    <property type="evidence" value="ECO:0007669"/>
    <property type="project" value="TreeGrafter"/>
</dbReference>
<dbReference type="PROSITE" id="PS00383">
    <property type="entry name" value="TYR_PHOSPHATASE_1"/>
    <property type="match status" value="1"/>
</dbReference>
<sequence length="264" mass="29278">MSQKDQEASSPLVDSNDVATDLADLDLSSGSKTLQLDQSQPPTPDGTGRPVNFQVIAPGLYRSSYPQYAHFETLADLGLKTIVTLVSGPLPVDYQKFIASHGITHYTIPILANKDPEAYTPDAVVCKVVELMLDPSNYPMLIHCNKGKHRSGCITAAFRKVTGWTLDACIEEYERYSKPKSRDLDKVFIARFDPSPLKHLAIERGYVGGVYRQPVRDSTKSSIYTNNTVETAYTTTDDSVNDFHERVRKEHEALLEPVKVGVSN</sequence>
<evidence type="ECO:0000256" key="4">
    <source>
        <dbReference type="ARBA" id="ARBA00022801"/>
    </source>
</evidence>
<evidence type="ECO:0000313" key="11">
    <source>
        <dbReference type="Proteomes" id="UP000054466"/>
    </source>
</evidence>
<dbReference type="SUPFAM" id="SSF52799">
    <property type="entry name" value="(Phosphotyrosine protein) phosphatases II"/>
    <property type="match status" value="1"/>
</dbReference>
<dbReference type="Proteomes" id="UP000054466">
    <property type="component" value="Unassembled WGS sequence"/>
</dbReference>
<dbReference type="InterPro" id="IPR029021">
    <property type="entry name" value="Prot-tyrosine_phosphatase-like"/>
</dbReference>
<dbReference type="FunFam" id="3.90.190.10:FF:000035">
    <property type="entry name" value="Tyrosine phosphatase, putative"/>
    <property type="match status" value="1"/>
</dbReference>
<name>A0A0D2C6L4_9EURO</name>
<keyword evidence="3" id="KW-0963">Cytoplasm</keyword>
<dbReference type="EC" id="3.6.1.52" evidence="2"/>